<reference evidence="7 8" key="2">
    <citation type="submission" date="2020-04" db="EMBL/GenBank/DDBJ databases">
        <authorList>
            <person name="Fomenkov A."/>
            <person name="Anton B.P."/>
            <person name="Roberts R.J."/>
        </authorList>
    </citation>
    <scope>NUCLEOTIDE SEQUENCE [LARGE SCALE GENOMIC DNA]</scope>
    <source>
        <strain evidence="7 8">S2</strain>
    </source>
</reference>
<evidence type="ECO:0000313" key="7">
    <source>
        <dbReference type="EMBL" id="QIZ07204.1"/>
    </source>
</evidence>
<sequence length="206" mass="23019">MYRKKIKFYTDFSRSGGFPFYQRVFIIFLGASLVAISLQLFLVENHIIDGGIIGICILLSHITSEEIGLFLLILNTPFFLIAYRFLGRRFLMLSLFAILVLSIETYLLEPFPVITDCPIVVIVLGGISLGLGVGITIRFGGCFDGTEVLAILFSKRSPFSIGQIILLFNIFIFGSSIFIFGLKEAFYSLATFLIAYKTIDISIQAH</sequence>
<evidence type="ECO:0000256" key="4">
    <source>
        <dbReference type="ARBA" id="ARBA00022989"/>
    </source>
</evidence>
<dbReference type="EMBL" id="CP051128">
    <property type="protein sequence ID" value="QIZ07204.1"/>
    <property type="molecule type" value="Genomic_DNA"/>
</dbReference>
<feature type="transmembrane region" description="Helical" evidence="6">
    <location>
        <begin position="119"/>
        <end position="140"/>
    </location>
</feature>
<evidence type="ECO:0000256" key="6">
    <source>
        <dbReference type="SAM" id="Phobius"/>
    </source>
</evidence>
<name>A0A6H1P0T7_PRIMG</name>
<protein>
    <submittedName>
        <fullName evidence="7">YitT family protein</fullName>
    </submittedName>
</protein>
<keyword evidence="2" id="KW-1003">Cell membrane</keyword>
<keyword evidence="3 6" id="KW-0812">Transmembrane</keyword>
<evidence type="ECO:0000313" key="8">
    <source>
        <dbReference type="Proteomes" id="UP000501868"/>
    </source>
</evidence>
<proteinExistence type="predicted"/>
<evidence type="ECO:0000256" key="3">
    <source>
        <dbReference type="ARBA" id="ARBA00022692"/>
    </source>
</evidence>
<accession>A0A6H1P0T7</accession>
<evidence type="ECO:0000256" key="5">
    <source>
        <dbReference type="ARBA" id="ARBA00023136"/>
    </source>
</evidence>
<dbReference type="Pfam" id="PF02588">
    <property type="entry name" value="YitT_membrane"/>
    <property type="match status" value="1"/>
</dbReference>
<dbReference type="InterPro" id="IPR051461">
    <property type="entry name" value="UPF0750_membrane"/>
</dbReference>
<evidence type="ECO:0000256" key="1">
    <source>
        <dbReference type="ARBA" id="ARBA00004651"/>
    </source>
</evidence>
<dbReference type="AlphaFoldDB" id="A0A6H1P0T7"/>
<dbReference type="Proteomes" id="UP000501868">
    <property type="component" value="Chromosome"/>
</dbReference>
<dbReference type="PANTHER" id="PTHR33545">
    <property type="entry name" value="UPF0750 MEMBRANE PROTEIN YITT-RELATED"/>
    <property type="match status" value="1"/>
</dbReference>
<gene>
    <name evidence="7" type="ORF">HFZ78_11195</name>
</gene>
<reference evidence="7 8" key="1">
    <citation type="submission" date="2020-04" db="EMBL/GenBank/DDBJ databases">
        <title>Genome-Wide Identification of 5-Methylcytosine Sites in Bacterial Genomes By High-Throughput Sequencing of MspJI Restriction Fragments.</title>
        <authorList>
            <person name="Wu V."/>
        </authorList>
    </citation>
    <scope>NUCLEOTIDE SEQUENCE [LARGE SCALE GENOMIC DNA]</scope>
    <source>
        <strain evidence="7 8">S2</strain>
    </source>
</reference>
<comment type="subcellular location">
    <subcellularLocation>
        <location evidence="1">Cell membrane</location>
        <topology evidence="1">Multi-pass membrane protein</topology>
    </subcellularLocation>
</comment>
<feature type="transmembrane region" description="Helical" evidence="6">
    <location>
        <begin position="90"/>
        <end position="107"/>
    </location>
</feature>
<dbReference type="GO" id="GO:0005886">
    <property type="term" value="C:plasma membrane"/>
    <property type="evidence" value="ECO:0007669"/>
    <property type="project" value="UniProtKB-SubCell"/>
</dbReference>
<dbReference type="InterPro" id="IPR003740">
    <property type="entry name" value="YitT"/>
</dbReference>
<evidence type="ECO:0000256" key="2">
    <source>
        <dbReference type="ARBA" id="ARBA00022475"/>
    </source>
</evidence>
<feature type="transmembrane region" description="Helical" evidence="6">
    <location>
        <begin position="161"/>
        <end position="182"/>
    </location>
</feature>
<organism evidence="7 8">
    <name type="scientific">Priestia megaterium</name>
    <name type="common">Bacillus megaterium</name>
    <dbReference type="NCBI Taxonomy" id="1404"/>
    <lineage>
        <taxon>Bacteria</taxon>
        <taxon>Bacillati</taxon>
        <taxon>Bacillota</taxon>
        <taxon>Bacilli</taxon>
        <taxon>Bacillales</taxon>
        <taxon>Bacillaceae</taxon>
        <taxon>Priestia</taxon>
    </lineage>
</organism>
<dbReference type="PANTHER" id="PTHR33545:SF3">
    <property type="entry name" value="UPF0750 MEMBRANE PROTEIN YQFU"/>
    <property type="match status" value="1"/>
</dbReference>
<keyword evidence="5 6" id="KW-0472">Membrane</keyword>
<keyword evidence="4 6" id="KW-1133">Transmembrane helix</keyword>
<feature type="transmembrane region" description="Helical" evidence="6">
    <location>
        <begin position="20"/>
        <end position="42"/>
    </location>
</feature>